<protein>
    <submittedName>
        <fullName evidence="4">FAD-dependent oxidoreductase</fullName>
    </submittedName>
</protein>
<evidence type="ECO:0000259" key="3">
    <source>
        <dbReference type="Pfam" id="PF01494"/>
    </source>
</evidence>
<dbReference type="InterPro" id="IPR050631">
    <property type="entry name" value="PheA/TfdB_FAD_monoxygenase"/>
</dbReference>
<evidence type="ECO:0000256" key="1">
    <source>
        <dbReference type="ARBA" id="ARBA00023002"/>
    </source>
</evidence>
<keyword evidence="2" id="KW-0520">NAD</keyword>
<evidence type="ECO:0000256" key="2">
    <source>
        <dbReference type="ARBA" id="ARBA00023027"/>
    </source>
</evidence>
<reference evidence="4 5" key="1">
    <citation type="submission" date="2019-11" db="EMBL/GenBank/DDBJ databases">
        <authorList>
            <person name="Cao P."/>
        </authorList>
    </citation>
    <scope>NUCLEOTIDE SEQUENCE [LARGE SCALE GENOMIC DNA]</scope>
    <source>
        <strain evidence="4 5">NEAU-AAG5</strain>
    </source>
</reference>
<dbReference type="SUPFAM" id="SSF51905">
    <property type="entry name" value="FAD/NAD(P)-binding domain"/>
    <property type="match status" value="1"/>
</dbReference>
<dbReference type="GO" id="GO:0016491">
    <property type="term" value="F:oxidoreductase activity"/>
    <property type="evidence" value="ECO:0007669"/>
    <property type="project" value="UniProtKB-KW"/>
</dbReference>
<evidence type="ECO:0000313" key="5">
    <source>
        <dbReference type="Proteomes" id="UP000432015"/>
    </source>
</evidence>
<evidence type="ECO:0000313" key="4">
    <source>
        <dbReference type="EMBL" id="MUN35723.1"/>
    </source>
</evidence>
<dbReference type="InterPro" id="IPR036188">
    <property type="entry name" value="FAD/NAD-bd_sf"/>
</dbReference>
<keyword evidence="1" id="KW-0560">Oxidoreductase</keyword>
<dbReference type="PANTHER" id="PTHR43476">
    <property type="entry name" value="3-(3-HYDROXY-PHENYL)PROPIONATE/3-HYDROXYCINNAMIC ACID HYDROXYLASE"/>
    <property type="match status" value="1"/>
</dbReference>
<gene>
    <name evidence="4" type="ORF">GNZ18_03805</name>
</gene>
<dbReference type="Pfam" id="PF01494">
    <property type="entry name" value="FAD_binding_3"/>
    <property type="match status" value="1"/>
</dbReference>
<dbReference type="EMBL" id="WOFH01000001">
    <property type="protein sequence ID" value="MUN35723.1"/>
    <property type="molecule type" value="Genomic_DNA"/>
</dbReference>
<proteinExistence type="predicted"/>
<dbReference type="GO" id="GO:0071949">
    <property type="term" value="F:FAD binding"/>
    <property type="evidence" value="ECO:0007669"/>
    <property type="project" value="InterPro"/>
</dbReference>
<sequence length="414" mass="44695">MVKAKRVDVVVVGGGIAGSALAAVLARDGHGVLLLERQVVYRDKVRGEVINCWGVLELIRLGLEQAVLDAGGTYVNRFVGFDEVVDPDVALGNALKLDEMLPGIRGVLDVGHPEACEALATAAEAAGATVVRGVGDVRVTGGAAPSVRYEHGGAEYEAPCRLVVGADGRTSTVRRQLGVPLTQTPPNSLGGGLLVEDLDAWPVHITSIGTEGDLLYFVFPRSGGKARLYLLHDVAQKGRFAGPDRREAFLKAFQFRCIPGSEMFGAARASQSCAFYPMNDSWTEVPYVPGAVLIGDAAGWTDPIIGQGLSVALRDARVVWDVLRTERDWTPRAFAPYGREREVRMRRLRASGRVRTTINMTFTPEGAARRLAYAKSWPTDPVLAGSRLATFKGPFEVPPESFEDDVLERIFALR</sequence>
<dbReference type="PRINTS" id="PR00420">
    <property type="entry name" value="RNGMNOXGNASE"/>
</dbReference>
<dbReference type="InterPro" id="IPR002938">
    <property type="entry name" value="FAD-bd"/>
</dbReference>
<keyword evidence="5" id="KW-1185">Reference proteome</keyword>
<comment type="caution">
    <text evidence="4">The sequence shown here is derived from an EMBL/GenBank/DDBJ whole genome shotgun (WGS) entry which is preliminary data.</text>
</comment>
<accession>A0A7K1KUB5</accession>
<feature type="domain" description="FAD-binding" evidence="3">
    <location>
        <begin position="6"/>
        <end position="341"/>
    </location>
</feature>
<dbReference type="Gene3D" id="3.50.50.60">
    <property type="entry name" value="FAD/NAD(P)-binding domain"/>
    <property type="match status" value="1"/>
</dbReference>
<dbReference type="Proteomes" id="UP000432015">
    <property type="component" value="Unassembled WGS sequence"/>
</dbReference>
<organism evidence="4 5">
    <name type="scientific">Actinomadura litoris</name>
    <dbReference type="NCBI Taxonomy" id="2678616"/>
    <lineage>
        <taxon>Bacteria</taxon>
        <taxon>Bacillati</taxon>
        <taxon>Actinomycetota</taxon>
        <taxon>Actinomycetes</taxon>
        <taxon>Streptosporangiales</taxon>
        <taxon>Thermomonosporaceae</taxon>
        <taxon>Actinomadura</taxon>
    </lineage>
</organism>
<dbReference type="AlphaFoldDB" id="A0A7K1KUB5"/>
<dbReference type="PANTHER" id="PTHR43476:SF4">
    <property type="entry name" value="BLR0106 PROTEIN"/>
    <property type="match status" value="1"/>
</dbReference>
<name>A0A7K1KUB5_9ACTN</name>